<name>A0A0E9RB38_ANGAN</name>
<reference evidence="1" key="1">
    <citation type="submission" date="2014-11" db="EMBL/GenBank/DDBJ databases">
        <authorList>
            <person name="Amaro Gonzalez C."/>
        </authorList>
    </citation>
    <scope>NUCLEOTIDE SEQUENCE</scope>
</reference>
<protein>
    <submittedName>
        <fullName evidence="1">Uncharacterized protein</fullName>
    </submittedName>
</protein>
<dbReference type="EMBL" id="GBXM01082283">
    <property type="protein sequence ID" value="JAH26294.1"/>
    <property type="molecule type" value="Transcribed_RNA"/>
</dbReference>
<evidence type="ECO:0000313" key="1">
    <source>
        <dbReference type="EMBL" id="JAH26294.1"/>
    </source>
</evidence>
<proteinExistence type="predicted"/>
<reference evidence="1" key="2">
    <citation type="journal article" date="2015" name="Fish Shellfish Immunol.">
        <title>Early steps in the European eel (Anguilla anguilla)-Vibrio vulnificus interaction in the gills: Role of the RtxA13 toxin.</title>
        <authorList>
            <person name="Callol A."/>
            <person name="Pajuelo D."/>
            <person name="Ebbesson L."/>
            <person name="Teles M."/>
            <person name="MacKenzie S."/>
            <person name="Amaro C."/>
        </authorList>
    </citation>
    <scope>NUCLEOTIDE SEQUENCE</scope>
</reference>
<organism evidence="1">
    <name type="scientific">Anguilla anguilla</name>
    <name type="common">European freshwater eel</name>
    <name type="synonym">Muraena anguilla</name>
    <dbReference type="NCBI Taxonomy" id="7936"/>
    <lineage>
        <taxon>Eukaryota</taxon>
        <taxon>Metazoa</taxon>
        <taxon>Chordata</taxon>
        <taxon>Craniata</taxon>
        <taxon>Vertebrata</taxon>
        <taxon>Euteleostomi</taxon>
        <taxon>Actinopterygii</taxon>
        <taxon>Neopterygii</taxon>
        <taxon>Teleostei</taxon>
        <taxon>Anguilliformes</taxon>
        <taxon>Anguillidae</taxon>
        <taxon>Anguilla</taxon>
    </lineage>
</organism>
<accession>A0A0E9RB38</accession>
<sequence length="35" mass="4124">MEQWMCSVQFCSSLLQWNCFAGQNMLCFSIYTILP</sequence>
<dbReference type="AlphaFoldDB" id="A0A0E9RB38"/>